<accession>A0AAW7M9G2</accession>
<comment type="caution">
    <text evidence="1">The sequence shown here is derived from an EMBL/GenBank/DDBJ whole genome shotgun (WGS) entry which is preliminary data.</text>
</comment>
<gene>
    <name evidence="1" type="ORF">QQX10_10720</name>
</gene>
<dbReference type="Proteomes" id="UP001172737">
    <property type="component" value="Unassembled WGS sequence"/>
</dbReference>
<evidence type="ECO:0000313" key="2">
    <source>
        <dbReference type="Proteomes" id="UP001172737"/>
    </source>
</evidence>
<proteinExistence type="predicted"/>
<protein>
    <submittedName>
        <fullName evidence="1">Uncharacterized protein</fullName>
    </submittedName>
</protein>
<evidence type="ECO:0000313" key="1">
    <source>
        <dbReference type="EMBL" id="MDN4488640.1"/>
    </source>
</evidence>
<reference evidence="1" key="1">
    <citation type="submission" date="2023-06" db="EMBL/GenBank/DDBJ databases">
        <title>Sysu t00039.</title>
        <authorList>
            <person name="Gao L."/>
            <person name="Fang B.-Z."/>
            <person name="Li W.-J."/>
        </authorList>
    </citation>
    <scope>NUCLEOTIDE SEQUENCE</scope>
    <source>
        <strain evidence="1">SYSU T00039</strain>
    </source>
</reference>
<sequence>MSVGDPSLEDSLSGEYGARLAIEVARLLDGGAILTNLHLIEVLGILKTRGPLRGGMSPATYRNWASRHLAGDDVSVLEEAMRLHRSNALGRHRLATVAGYEHQHLRVNEFGLHRDASRIATELGSDHADVIALELDVILRSLREAGLDHEADAVELTRDLVLRLAGEAGEGDRRLVQMYAPLESESIDHATPDLVVGFRNRTRVLRASELERAKNYRSQSRLEREWFPEDWTAELHKSRAGRAALLERVLTAFELADEPEFAADTEDAQRARNLTKGTRHSARDELSRFPSDVNEFLPTEEDESAGWPADERLSLHLRWWAHETAPSARITLLRTGVGENLNEAELEGLTAIASGLQISVLRRLTTDLGGEGPVSAAIASPFGKYAARWGEPKKSEEWSELRRELASLRNPESDEGSGSASLNYELATKVRSLNQRLRRYGATLGDLPPYARLDPRAKEELTRALLKFDQWEHQSR</sequence>
<dbReference type="AlphaFoldDB" id="A0AAW7M9G2"/>
<name>A0AAW7M9G2_9MICO</name>
<keyword evidence="2" id="KW-1185">Reference proteome</keyword>
<dbReference type="EMBL" id="JAUHPX010000006">
    <property type="protein sequence ID" value="MDN4488640.1"/>
    <property type="molecule type" value="Genomic_DNA"/>
</dbReference>
<dbReference type="RefSeq" id="WP_301120755.1">
    <property type="nucleotide sequence ID" value="NZ_JAUHPX010000006.1"/>
</dbReference>
<organism evidence="1 2">
    <name type="scientific">Demequina lignilytica</name>
    <dbReference type="NCBI Taxonomy" id="3051663"/>
    <lineage>
        <taxon>Bacteria</taxon>
        <taxon>Bacillati</taxon>
        <taxon>Actinomycetota</taxon>
        <taxon>Actinomycetes</taxon>
        <taxon>Micrococcales</taxon>
        <taxon>Demequinaceae</taxon>
        <taxon>Demequina</taxon>
    </lineage>
</organism>